<evidence type="ECO:0000256" key="2">
    <source>
        <dbReference type="ARBA" id="ARBA00022553"/>
    </source>
</evidence>
<dbReference type="InterPro" id="IPR029063">
    <property type="entry name" value="SAM-dependent_MTases_sf"/>
</dbReference>
<evidence type="ECO:0000259" key="3">
    <source>
        <dbReference type="Pfam" id="PF00501"/>
    </source>
</evidence>
<keyword evidence="2" id="KW-0597">Phosphoprotein</keyword>
<gene>
    <name evidence="5" type="ORF">FLAG1_03645</name>
</gene>
<dbReference type="Pfam" id="PF00501">
    <property type="entry name" value="AMP-binding"/>
    <property type="match status" value="1"/>
</dbReference>
<evidence type="ECO:0000256" key="1">
    <source>
        <dbReference type="ARBA" id="ARBA00022450"/>
    </source>
</evidence>
<dbReference type="CDD" id="cd05930">
    <property type="entry name" value="A_NRPS"/>
    <property type="match status" value="1"/>
</dbReference>
<dbReference type="OrthoDB" id="416786at2759"/>
<dbReference type="Pfam" id="PF08242">
    <property type="entry name" value="Methyltransf_12"/>
    <property type="match status" value="1"/>
</dbReference>
<dbReference type="Gene3D" id="3.30.300.30">
    <property type="match status" value="1"/>
</dbReference>
<dbReference type="Proteomes" id="UP000037904">
    <property type="component" value="Unassembled WGS sequence"/>
</dbReference>
<organism evidence="5 6">
    <name type="scientific">Fusarium langsethiae</name>
    <dbReference type="NCBI Taxonomy" id="179993"/>
    <lineage>
        <taxon>Eukaryota</taxon>
        <taxon>Fungi</taxon>
        <taxon>Dikarya</taxon>
        <taxon>Ascomycota</taxon>
        <taxon>Pezizomycotina</taxon>
        <taxon>Sordariomycetes</taxon>
        <taxon>Hypocreomycetidae</taxon>
        <taxon>Hypocreales</taxon>
        <taxon>Nectriaceae</taxon>
        <taxon>Fusarium</taxon>
    </lineage>
</organism>
<dbReference type="EMBL" id="JXCE01000042">
    <property type="protein sequence ID" value="KPA43465.1"/>
    <property type="molecule type" value="Genomic_DNA"/>
</dbReference>
<dbReference type="InterPro" id="IPR000873">
    <property type="entry name" value="AMP-dep_synth/lig_dom"/>
</dbReference>
<reference evidence="5 6" key="1">
    <citation type="submission" date="2015-04" db="EMBL/GenBank/DDBJ databases">
        <title>The draft genome sequence of Fusarium langsethiae, a T-2/HT-2 mycotoxin producer.</title>
        <authorList>
            <person name="Lysoe E."/>
            <person name="Divon H.H."/>
            <person name="Terzi V."/>
            <person name="Orru L."/>
            <person name="Lamontanara A."/>
            <person name="Kolseth A.-K."/>
            <person name="Frandsen R.J."/>
            <person name="Nielsen K."/>
            <person name="Thrane U."/>
        </authorList>
    </citation>
    <scope>NUCLEOTIDE SEQUENCE [LARGE SCALE GENOMIC DNA]</scope>
    <source>
        <strain evidence="5 6">Fl201059</strain>
    </source>
</reference>
<evidence type="ECO:0000259" key="4">
    <source>
        <dbReference type="Pfam" id="PF08242"/>
    </source>
</evidence>
<evidence type="ECO:0000313" key="5">
    <source>
        <dbReference type="EMBL" id="KPA43465.1"/>
    </source>
</evidence>
<dbReference type="NCBIfam" id="TIGR01733">
    <property type="entry name" value="AA-adenyl-dom"/>
    <property type="match status" value="1"/>
</dbReference>
<dbReference type="PANTHER" id="PTHR45527">
    <property type="entry name" value="NONRIBOSOMAL PEPTIDE SYNTHETASE"/>
    <property type="match status" value="1"/>
</dbReference>
<dbReference type="SUPFAM" id="SSF56801">
    <property type="entry name" value="Acetyl-CoA synthetase-like"/>
    <property type="match status" value="1"/>
</dbReference>
<dbReference type="GO" id="GO:0044550">
    <property type="term" value="P:secondary metabolite biosynthetic process"/>
    <property type="evidence" value="ECO:0007669"/>
    <property type="project" value="TreeGrafter"/>
</dbReference>
<feature type="domain" description="AMP-dependent synthetase/ligase" evidence="3">
    <location>
        <begin position="40"/>
        <end position="385"/>
    </location>
</feature>
<dbReference type="InterPro" id="IPR013217">
    <property type="entry name" value="Methyltransf_12"/>
</dbReference>
<dbReference type="GO" id="GO:0005737">
    <property type="term" value="C:cytoplasm"/>
    <property type="evidence" value="ECO:0007669"/>
    <property type="project" value="TreeGrafter"/>
</dbReference>
<evidence type="ECO:0000313" key="6">
    <source>
        <dbReference type="Proteomes" id="UP000037904"/>
    </source>
</evidence>
<dbReference type="PANTHER" id="PTHR45527:SF1">
    <property type="entry name" value="FATTY ACID SYNTHASE"/>
    <property type="match status" value="1"/>
</dbReference>
<accession>A0A0N0DG18</accession>
<protein>
    <submittedName>
        <fullName evidence="5">Non-ribosomal peptide synthetase</fullName>
    </submittedName>
</protein>
<dbReference type="PROSITE" id="PS00455">
    <property type="entry name" value="AMP_BINDING"/>
    <property type="match status" value="1"/>
</dbReference>
<proteinExistence type="predicted"/>
<dbReference type="InterPro" id="IPR010071">
    <property type="entry name" value="AA_adenyl_dom"/>
</dbReference>
<keyword evidence="6" id="KW-1185">Reference proteome</keyword>
<dbReference type="InterPro" id="IPR045851">
    <property type="entry name" value="AMP-bd_C_sf"/>
</dbReference>
<dbReference type="Gene3D" id="2.30.38.10">
    <property type="entry name" value="Luciferase, Domain 3"/>
    <property type="match status" value="1"/>
</dbReference>
<dbReference type="InterPro" id="IPR020845">
    <property type="entry name" value="AMP-binding_CS"/>
</dbReference>
<dbReference type="GO" id="GO:0031177">
    <property type="term" value="F:phosphopantetheine binding"/>
    <property type="evidence" value="ECO:0007669"/>
    <property type="project" value="TreeGrafter"/>
</dbReference>
<feature type="domain" description="Methyltransferase type 12" evidence="4">
    <location>
        <begin position="580"/>
        <end position="675"/>
    </location>
</feature>
<comment type="caution">
    <text evidence="5">The sequence shown here is derived from an EMBL/GenBank/DDBJ whole genome shotgun (WGS) entry which is preliminary data.</text>
</comment>
<dbReference type="SUPFAM" id="SSF53335">
    <property type="entry name" value="S-adenosyl-L-methionine-dependent methyltransferases"/>
    <property type="match status" value="1"/>
</dbReference>
<dbReference type="CDD" id="cd02440">
    <property type="entry name" value="AdoMet_MTases"/>
    <property type="match status" value="1"/>
</dbReference>
<dbReference type="Gene3D" id="3.40.50.150">
    <property type="entry name" value="Vaccinia Virus protein VP39"/>
    <property type="match status" value="1"/>
</dbReference>
<dbReference type="AlphaFoldDB" id="A0A0N0DG18"/>
<sequence>MEEPQTPIASLRISGNNTPEINAISSDFQYSRDSSIIEVFQRQVTATPAAIAVKDSLQQMTYDELDKASGIIEVWLRNKGLAPETLVGVLAPRSCKAVAAILGILKANLAYMPLDVKAPASRISAILSAAPGHRLILVGPDVVFPALPQADVTLVPIPEMFSARQSETIAEATRPSATSLAYVMFTSGSTGQPKGVMIEHRGVVRGAAVLSPIWGTCPVVYIANIAFDTSTSEIYTPLFNGGTIICVDDVVAVDAPRLGELFHKEKVEVAVLAPALLKQCLSASPSTLEALRILFTAGDRLDAQDARRVLDLVRGGVFNSYGPTENSVLSTLYQLRKEDNFVNGVPIGRPVVYSGAYVVDRELRSVKPGVIGELLVTGDGVARGYTDPARDEGRFFNIILVEGHEPARAYRTGDCVRCRPVDGQLEFFGRLDYQVKIRGHRVELPEVEQALMMADETVIDAVTVVREVGEESDRDVELVSFVTISEAVVSESSHTNGETSGALAAENKTEQGQVDAWKEHFDKSSYADIESHINTDKLGRDFVGWTSIYDGKPINLNEMNEWLDDTMTTLLGGGEPRNVLEIGTGSGMILFNLPRSIQSYVGLELSEQAASFANKAANTIPALRGKVDVHVGTVTDLASIDRPRFNNPDLAVINSTVQYFPGPEYLLKAIENLLQLGNVERLFIGDVRSYAMYREFQVSKALHGIKPYSRGGKAGISLDSLRQSMAAIERAEEELLVDPAFFTALKERLPNLVEHVEILPKRMVATNELSCYRYAVVIHGKPVSTSANKLPVRELGDGQWIDFQKNQLTRQSLLDMLDDRAKTKSDPELDIVAISNIPFSKIMFERGVLEHHDSGNGRKSTDSADWVEVCRVSATTSIDNGGSLSAVDLHEIAGSAGYFIQISCARQASQNGGIDAVFYRDPSPERVSRIRFNFPTDYQGRDWKSFTNNPLQQ</sequence>
<keyword evidence="1" id="KW-0596">Phosphopantetheine</keyword>
<dbReference type="GO" id="GO:0043041">
    <property type="term" value="P:amino acid activation for nonribosomal peptide biosynthetic process"/>
    <property type="evidence" value="ECO:0007669"/>
    <property type="project" value="TreeGrafter"/>
</dbReference>
<name>A0A0N0DG18_FUSLA</name>
<dbReference type="Gene3D" id="3.40.50.980">
    <property type="match status" value="2"/>
</dbReference>